<feature type="domain" description="EGF-like" evidence="11">
    <location>
        <begin position="550"/>
        <end position="586"/>
    </location>
</feature>
<feature type="disulfide bond" evidence="9">
    <location>
        <begin position="340"/>
        <end position="349"/>
    </location>
</feature>
<keyword evidence="6" id="KW-0496">Mitochondrion</keyword>
<feature type="disulfide bond" evidence="9">
    <location>
        <begin position="408"/>
        <end position="417"/>
    </location>
</feature>
<dbReference type="InterPro" id="IPR013032">
    <property type="entry name" value="EGF-like_CS"/>
</dbReference>
<keyword evidence="7 9" id="KW-1015">Disulfide bond</keyword>
<dbReference type="SMART" id="SM00274">
    <property type="entry name" value="FOLN"/>
    <property type="match status" value="5"/>
</dbReference>
<dbReference type="GO" id="GO:0005741">
    <property type="term" value="C:mitochondrial outer membrane"/>
    <property type="evidence" value="ECO:0007669"/>
    <property type="project" value="UniProtKB-SubCell"/>
</dbReference>
<proteinExistence type="predicted"/>
<accession>A0A815KLV4</accession>
<feature type="disulfide bond" evidence="9">
    <location>
        <begin position="576"/>
        <end position="585"/>
    </location>
</feature>
<keyword evidence="2" id="KW-0472">Membrane</keyword>
<dbReference type="Pfam" id="PF00008">
    <property type="entry name" value="EGF"/>
    <property type="match status" value="1"/>
</dbReference>
<feature type="domain" description="EGF-like" evidence="11">
    <location>
        <begin position="180"/>
        <end position="216"/>
    </location>
</feature>
<dbReference type="CDD" id="cd00054">
    <property type="entry name" value="EGF_CA"/>
    <property type="match status" value="3"/>
</dbReference>
<protein>
    <recommendedName>
        <fullName evidence="11">EGF-like domain-containing protein</fullName>
    </recommendedName>
</protein>
<feature type="signal peptide" evidence="10">
    <location>
        <begin position="1"/>
        <end position="23"/>
    </location>
</feature>
<dbReference type="InterPro" id="IPR003645">
    <property type="entry name" value="Fol_N"/>
</dbReference>
<dbReference type="InterPro" id="IPR000742">
    <property type="entry name" value="EGF"/>
</dbReference>
<feature type="disulfide bond" evidence="9">
    <location>
        <begin position="300"/>
        <end position="309"/>
    </location>
</feature>
<evidence type="ECO:0000256" key="3">
    <source>
        <dbReference type="ARBA" id="ARBA00022536"/>
    </source>
</evidence>
<keyword evidence="2" id="KW-0812">Transmembrane</keyword>
<evidence type="ECO:0000256" key="9">
    <source>
        <dbReference type="PROSITE-ProRule" id="PRU00076"/>
    </source>
</evidence>
<dbReference type="PROSITE" id="PS00022">
    <property type="entry name" value="EGF_1"/>
    <property type="match status" value="12"/>
</dbReference>
<dbReference type="FunFam" id="2.10.25.10:FF:000122">
    <property type="entry name" value="Protein crumbs homolog 2"/>
    <property type="match status" value="1"/>
</dbReference>
<evidence type="ECO:0000256" key="4">
    <source>
        <dbReference type="ARBA" id="ARBA00022729"/>
    </source>
</evidence>
<feature type="domain" description="EGF-like" evidence="11">
    <location>
        <begin position="220"/>
        <end position="256"/>
    </location>
</feature>
<keyword evidence="2" id="KW-1134">Transmembrane beta strand</keyword>
<dbReference type="Pfam" id="PF12661">
    <property type="entry name" value="hEGF"/>
    <property type="match status" value="8"/>
</dbReference>
<dbReference type="EMBL" id="CAJNOJ010000322">
    <property type="protein sequence ID" value="CAF1397988.1"/>
    <property type="molecule type" value="Genomic_DNA"/>
</dbReference>
<comment type="caution">
    <text evidence="9">Lacks conserved residue(s) required for the propagation of feature annotation.</text>
</comment>
<feature type="disulfide bond" evidence="9">
    <location>
        <begin position="49"/>
        <end position="66"/>
    </location>
</feature>
<dbReference type="PROSITE" id="PS01186">
    <property type="entry name" value="EGF_2"/>
    <property type="match status" value="1"/>
</dbReference>
<keyword evidence="6" id="KW-1000">Mitochondrion outer membrane</keyword>
<feature type="disulfide bond" evidence="9">
    <location>
        <begin position="246"/>
        <end position="255"/>
    </location>
</feature>
<feature type="disulfide bond" evidence="9">
    <location>
        <begin position="431"/>
        <end position="448"/>
    </location>
</feature>
<comment type="subcellular location">
    <subcellularLocation>
        <location evidence="1">Mitochondrion outer membrane</location>
    </subcellularLocation>
</comment>
<dbReference type="GO" id="GO:0005509">
    <property type="term" value="F:calcium ion binding"/>
    <property type="evidence" value="ECO:0007669"/>
    <property type="project" value="InterPro"/>
</dbReference>
<dbReference type="InterPro" id="IPR051022">
    <property type="entry name" value="Notch_Cell-Fate_Det"/>
</dbReference>
<feature type="disulfide bond" evidence="9">
    <location>
        <begin position="68"/>
        <end position="77"/>
    </location>
</feature>
<feature type="disulfide bond" evidence="9">
    <location>
        <begin position="490"/>
        <end position="499"/>
    </location>
</feature>
<organism evidence="12 13">
    <name type="scientific">Adineta ricciae</name>
    <name type="common">Rotifer</name>
    <dbReference type="NCBI Taxonomy" id="249248"/>
    <lineage>
        <taxon>Eukaryota</taxon>
        <taxon>Metazoa</taxon>
        <taxon>Spiralia</taxon>
        <taxon>Gnathifera</taxon>
        <taxon>Rotifera</taxon>
        <taxon>Eurotatoria</taxon>
        <taxon>Bdelloidea</taxon>
        <taxon>Adinetida</taxon>
        <taxon>Adinetidae</taxon>
        <taxon>Adineta</taxon>
    </lineage>
</organism>
<feature type="disulfide bond" evidence="9">
    <location>
        <begin position="206"/>
        <end position="215"/>
    </location>
</feature>
<dbReference type="SUPFAM" id="SSF57196">
    <property type="entry name" value="EGF/Laminin"/>
    <property type="match status" value="12"/>
</dbReference>
<dbReference type="SMART" id="SM00179">
    <property type="entry name" value="EGF_CA"/>
    <property type="match status" value="8"/>
</dbReference>
<feature type="domain" description="EGF-like" evidence="11">
    <location>
        <begin position="126"/>
        <end position="162"/>
    </location>
</feature>
<evidence type="ECO:0000256" key="5">
    <source>
        <dbReference type="ARBA" id="ARBA00022737"/>
    </source>
</evidence>
<evidence type="ECO:0000256" key="7">
    <source>
        <dbReference type="ARBA" id="ARBA00023157"/>
    </source>
</evidence>
<feature type="disulfide bond" evidence="9">
    <location>
        <begin position="152"/>
        <end position="161"/>
    </location>
</feature>
<comment type="caution">
    <text evidence="12">The sequence shown here is derived from an EMBL/GenBank/DDBJ whole genome shotgun (WGS) entry which is preliminary data.</text>
</comment>
<dbReference type="InterPro" id="IPR001881">
    <property type="entry name" value="EGF-like_Ca-bd_dom"/>
</dbReference>
<reference evidence="12" key="1">
    <citation type="submission" date="2021-02" db="EMBL/GenBank/DDBJ databases">
        <authorList>
            <person name="Nowell W R."/>
        </authorList>
    </citation>
    <scope>NUCLEOTIDE SEQUENCE</scope>
</reference>
<keyword evidence="8" id="KW-0325">Glycoprotein</keyword>
<dbReference type="Gene3D" id="2.40.160.10">
    <property type="entry name" value="Porin"/>
    <property type="match status" value="1"/>
</dbReference>
<evidence type="ECO:0000259" key="11">
    <source>
        <dbReference type="PROSITE" id="PS50026"/>
    </source>
</evidence>
<dbReference type="Proteomes" id="UP000663852">
    <property type="component" value="Unassembled WGS sequence"/>
</dbReference>
<feature type="domain" description="EGF-like" evidence="11">
    <location>
        <begin position="422"/>
        <end position="460"/>
    </location>
</feature>
<evidence type="ECO:0000256" key="1">
    <source>
        <dbReference type="ARBA" id="ARBA00004294"/>
    </source>
</evidence>
<evidence type="ECO:0000256" key="10">
    <source>
        <dbReference type="SAM" id="SignalP"/>
    </source>
</evidence>
<feature type="disulfide bond" evidence="9">
    <location>
        <begin position="531"/>
        <end position="540"/>
    </location>
</feature>
<dbReference type="OrthoDB" id="10013250at2759"/>
<evidence type="ECO:0000313" key="12">
    <source>
        <dbReference type="EMBL" id="CAF1397988.1"/>
    </source>
</evidence>
<feature type="domain" description="EGF-like" evidence="11">
    <location>
        <begin position="274"/>
        <end position="310"/>
    </location>
</feature>
<dbReference type="FunFam" id="2.10.25.10:FF:000173">
    <property type="entry name" value="Neurogenic locus notch protein 2"/>
    <property type="match status" value="1"/>
</dbReference>
<dbReference type="SMART" id="SM00181">
    <property type="entry name" value="EGF"/>
    <property type="match status" value="12"/>
</dbReference>
<feature type="domain" description="EGF-like" evidence="11">
    <location>
        <begin position="464"/>
        <end position="500"/>
    </location>
</feature>
<feature type="domain" description="EGF-like" evidence="11">
    <location>
        <begin position="504"/>
        <end position="541"/>
    </location>
</feature>
<feature type="disulfide bond" evidence="9">
    <location>
        <begin position="450"/>
        <end position="459"/>
    </location>
</feature>
<feature type="chain" id="PRO_5032489098" description="EGF-like domain-containing protein" evidence="10">
    <location>
        <begin position="24"/>
        <end position="935"/>
    </location>
</feature>
<sequence>MKRHFTILSIAALLVSLFTAIHAEHRPSPRQTHTECLTPEVNMCDYVKCANNAICRSTNTSRCFECICQPGFTGTMCQQRENITDIINPCSSVTCYNGGSCLILNNEAFCVCPWGVTGHQCEQVTSTNPCDSYPCFNGGSCIAQNGRLECICPPNTSGYQCEYMNISISNNSSGIADNSTFYPCNNFTCYNGGSCVILNNEAFCVCPWGVTGHQCEQVTSTNPCDSYPCFNGGSCIAQNGRLECICPPNTSGYQCEYMNISISSNSSGIADNSTFYPCNNFTCYNGGSCVILNNEAFCVCPWGATGDQCEQVTSTNPCDSYPCFNNGMCIAQNGRLECVCPPNTSGYQCEYISVSNNNTNVDPCESMTCYNNGTCYTYEILALNPCSSSPCMSGGTCISGNGTYQCICPADRAGELCERYSALHPCASSPCLNNGYCVGVSNDTDFFCFCGYDRTGRFCEQELIYDPCGSSPCENNGSCIITNNTYICQCPPGTSGYNCELSDSLDLCSFSPCDNGGTCYSIGKNGIKCICPFNTTGRYCEQNFGEAHNQTTPCFSSPCANNGSCIDLNDSYMCICPDNVTGTNCEINYQPSDCGSGNCMATFNSQHPYACICNEEKMSCGDCCSSSYPIHRAIQILDNELRLRPILNPNHATGFDELTHFFNIINGLFQQSALTLGLSTNRLATLLHLTELNVGVNLQMSQQKLTNTTLYSSLPNGVIKLHTLDKNLMCGINHRWTPSLTTTIRCGTKPQQQHLWSHVEYRCPVGSYEFTGEYTTQQQSSGIRFRCLSCLYHHVNFQVDGGLDLKITAKDKLADIALRLKRSSDSLVFKCNLYHPLENYLISIQRSINTNLTVGLLIEKCVDDDRHQHMKSSFASQWDLNTVGLRINTLINTQYECGLSLTYQLRHFPLVLQAFTGYSWTREKYKCGIGLQLLI</sequence>
<feature type="domain" description="EGF-like" evidence="11">
    <location>
        <begin position="40"/>
        <end position="78"/>
    </location>
</feature>
<gene>
    <name evidence="12" type="ORF">EDS130_LOCUS35845</name>
</gene>
<keyword evidence="5" id="KW-0677">Repeat</keyword>
<keyword evidence="3 9" id="KW-0245">EGF-like domain</keyword>
<dbReference type="InterPro" id="IPR000152">
    <property type="entry name" value="EGF-type_Asp/Asn_hydroxyl_site"/>
</dbReference>
<dbReference type="FunFam" id="2.10.25.10:FF:000066">
    <property type="entry name" value="FAT atypical cadherin 4"/>
    <property type="match status" value="1"/>
</dbReference>
<feature type="domain" description="EGF-like" evidence="11">
    <location>
        <begin position="86"/>
        <end position="122"/>
    </location>
</feature>
<dbReference type="PROSITE" id="PS50026">
    <property type="entry name" value="EGF_3"/>
    <property type="match status" value="12"/>
</dbReference>
<dbReference type="PROSITE" id="PS00010">
    <property type="entry name" value="ASX_HYDROXYL"/>
    <property type="match status" value="1"/>
</dbReference>
<dbReference type="Gene3D" id="2.10.25.10">
    <property type="entry name" value="Laminin"/>
    <property type="match status" value="12"/>
</dbReference>
<evidence type="ECO:0000256" key="8">
    <source>
        <dbReference type="ARBA" id="ARBA00023180"/>
    </source>
</evidence>
<keyword evidence="4 10" id="KW-0732">Signal</keyword>
<name>A0A815KLV4_ADIRI</name>
<feature type="disulfide bond" evidence="9">
    <location>
        <begin position="112"/>
        <end position="121"/>
    </location>
</feature>
<evidence type="ECO:0000256" key="2">
    <source>
        <dbReference type="ARBA" id="ARBA00022452"/>
    </source>
</evidence>
<feature type="domain" description="EGF-like" evidence="11">
    <location>
        <begin position="382"/>
        <end position="418"/>
    </location>
</feature>
<feature type="domain" description="EGF-like" evidence="11">
    <location>
        <begin position="314"/>
        <end position="350"/>
    </location>
</feature>
<dbReference type="PANTHER" id="PTHR24049">
    <property type="entry name" value="CRUMBS FAMILY MEMBER"/>
    <property type="match status" value="1"/>
</dbReference>
<evidence type="ECO:0000313" key="13">
    <source>
        <dbReference type="Proteomes" id="UP000663852"/>
    </source>
</evidence>
<evidence type="ECO:0000256" key="6">
    <source>
        <dbReference type="ARBA" id="ARBA00022787"/>
    </source>
</evidence>
<dbReference type="AlphaFoldDB" id="A0A815KLV4"/>
<dbReference type="InterPro" id="IPR023614">
    <property type="entry name" value="Porin_dom_sf"/>
</dbReference>